<gene>
    <name evidence="1" type="ORF">E4U42_000215</name>
</gene>
<dbReference type="AlphaFoldDB" id="A0A8K0NHZ1"/>
<evidence type="ECO:0000313" key="1">
    <source>
        <dbReference type="EMBL" id="KAG5914981.1"/>
    </source>
</evidence>
<reference evidence="1" key="1">
    <citation type="journal article" date="2020" name="bioRxiv">
        <title>Whole genome comparisons of ergot fungi reveals the divergence and evolution of species within the genus Claviceps are the result of varying mechanisms driving genome evolution and host range expansion.</title>
        <authorList>
            <person name="Wyka S.A."/>
            <person name="Mondo S.J."/>
            <person name="Liu M."/>
            <person name="Dettman J."/>
            <person name="Nalam V."/>
            <person name="Broders K.D."/>
        </authorList>
    </citation>
    <scope>NUCLEOTIDE SEQUENCE</scope>
    <source>
        <strain evidence="1">CCC 489</strain>
    </source>
</reference>
<sequence length="112" mass="12284">MGDWGRSADAFVTAPGNDSSWNQPAITCKACSQEGDHIADVSPDDALAKIKAAALERDVDDVKEAVQQYVKSVGGDVNYHQLQTMFIDQGVNLWLIATERQLINVFTNMDLQ</sequence>
<feature type="non-terminal residue" evidence="1">
    <location>
        <position position="112"/>
    </location>
</feature>
<protein>
    <submittedName>
        <fullName evidence="1">Uncharacterized protein</fullName>
    </submittedName>
</protein>
<comment type="caution">
    <text evidence="1">The sequence shown here is derived from an EMBL/GenBank/DDBJ whole genome shotgun (WGS) entry which is preliminary data.</text>
</comment>
<organism evidence="1 2">
    <name type="scientific">Claviceps africana</name>
    <dbReference type="NCBI Taxonomy" id="83212"/>
    <lineage>
        <taxon>Eukaryota</taxon>
        <taxon>Fungi</taxon>
        <taxon>Dikarya</taxon>
        <taxon>Ascomycota</taxon>
        <taxon>Pezizomycotina</taxon>
        <taxon>Sordariomycetes</taxon>
        <taxon>Hypocreomycetidae</taxon>
        <taxon>Hypocreales</taxon>
        <taxon>Clavicipitaceae</taxon>
        <taxon>Claviceps</taxon>
    </lineage>
</organism>
<name>A0A8K0NHZ1_9HYPO</name>
<accession>A0A8K0NHZ1</accession>
<dbReference type="Proteomes" id="UP000811619">
    <property type="component" value="Unassembled WGS sequence"/>
</dbReference>
<dbReference type="OrthoDB" id="8026949at2759"/>
<proteinExistence type="predicted"/>
<dbReference type="EMBL" id="SRPY01001041">
    <property type="protein sequence ID" value="KAG5914981.1"/>
    <property type="molecule type" value="Genomic_DNA"/>
</dbReference>
<evidence type="ECO:0000313" key="2">
    <source>
        <dbReference type="Proteomes" id="UP000811619"/>
    </source>
</evidence>
<keyword evidence="2" id="KW-1185">Reference proteome</keyword>